<keyword evidence="1" id="KW-0812">Transmembrane</keyword>
<keyword evidence="1" id="KW-0472">Membrane</keyword>
<keyword evidence="3" id="KW-1185">Reference proteome</keyword>
<evidence type="ECO:0000313" key="3">
    <source>
        <dbReference type="Proteomes" id="UP000248863"/>
    </source>
</evidence>
<comment type="caution">
    <text evidence="2">The sequence shown here is derived from an EMBL/GenBank/DDBJ whole genome shotgun (WGS) entry which is preliminary data.</text>
</comment>
<keyword evidence="1" id="KW-1133">Transmembrane helix</keyword>
<dbReference type="EMBL" id="NPEU01000085">
    <property type="protein sequence ID" value="RAI39230.1"/>
    <property type="molecule type" value="Genomic_DNA"/>
</dbReference>
<dbReference type="AlphaFoldDB" id="A0A327KK88"/>
<protein>
    <submittedName>
        <fullName evidence="2">Uncharacterized protein</fullName>
    </submittedName>
</protein>
<accession>A0A327KK88</accession>
<sequence length="70" mass="7195">MFCVAVVCFEEARMTVRSLPPLPAGPGRTLAIALALVFLACLMLGLMLPMRGAHGGADPAGTPADATAQR</sequence>
<name>A0A327KK88_9BRAD</name>
<gene>
    <name evidence="2" type="ORF">CH338_10160</name>
</gene>
<evidence type="ECO:0000256" key="1">
    <source>
        <dbReference type="SAM" id="Phobius"/>
    </source>
</evidence>
<evidence type="ECO:0000313" key="2">
    <source>
        <dbReference type="EMBL" id="RAI39230.1"/>
    </source>
</evidence>
<reference evidence="2 3" key="1">
    <citation type="submission" date="2017-07" db="EMBL/GenBank/DDBJ databases">
        <title>Draft Genome Sequences of Select Purple Nonsulfur Bacteria.</title>
        <authorList>
            <person name="Lasarre B."/>
            <person name="Mckinlay J.B."/>
        </authorList>
    </citation>
    <scope>NUCLEOTIDE SEQUENCE [LARGE SCALE GENOMIC DNA]</scope>
    <source>
        <strain evidence="2 3">DSM 11907</strain>
    </source>
</reference>
<organism evidence="2 3">
    <name type="scientific">Rhodoplanes elegans</name>
    <dbReference type="NCBI Taxonomy" id="29408"/>
    <lineage>
        <taxon>Bacteria</taxon>
        <taxon>Pseudomonadati</taxon>
        <taxon>Pseudomonadota</taxon>
        <taxon>Alphaproteobacteria</taxon>
        <taxon>Hyphomicrobiales</taxon>
        <taxon>Nitrobacteraceae</taxon>
        <taxon>Rhodoplanes</taxon>
    </lineage>
</organism>
<dbReference type="Proteomes" id="UP000248863">
    <property type="component" value="Unassembled WGS sequence"/>
</dbReference>
<feature type="transmembrane region" description="Helical" evidence="1">
    <location>
        <begin position="29"/>
        <end position="48"/>
    </location>
</feature>
<proteinExistence type="predicted"/>